<feature type="non-terminal residue" evidence="3">
    <location>
        <position position="502"/>
    </location>
</feature>
<dbReference type="EMBL" id="ML975177">
    <property type="protein sequence ID" value="KAF1808979.1"/>
    <property type="molecule type" value="Genomic_DNA"/>
</dbReference>
<dbReference type="Proteomes" id="UP000504638">
    <property type="component" value="Unplaced"/>
</dbReference>
<feature type="region of interest" description="Disordered" evidence="2">
    <location>
        <begin position="1"/>
        <end position="99"/>
    </location>
</feature>
<dbReference type="SUPFAM" id="SSF81901">
    <property type="entry name" value="HCP-like"/>
    <property type="match status" value="1"/>
</dbReference>
<evidence type="ECO:0000313" key="5">
    <source>
        <dbReference type="RefSeq" id="XP_033530610.1"/>
    </source>
</evidence>
<dbReference type="PANTHER" id="PTHR46430">
    <property type="entry name" value="PROTEIN SKT5-RELATED"/>
    <property type="match status" value="1"/>
</dbReference>
<reference evidence="3 5" key="1">
    <citation type="submission" date="2020-01" db="EMBL/GenBank/DDBJ databases">
        <authorList>
            <consortium name="DOE Joint Genome Institute"/>
            <person name="Haridas S."/>
            <person name="Albert R."/>
            <person name="Binder M."/>
            <person name="Bloem J."/>
            <person name="Labutti K."/>
            <person name="Salamov A."/>
            <person name="Andreopoulos B."/>
            <person name="Baker S.E."/>
            <person name="Barry K."/>
            <person name="Bills G."/>
            <person name="Bluhm B.H."/>
            <person name="Cannon C."/>
            <person name="Castanera R."/>
            <person name="Culley D.E."/>
            <person name="Daum C."/>
            <person name="Ezra D."/>
            <person name="Gonzalez J.B."/>
            <person name="Henrissat B."/>
            <person name="Kuo A."/>
            <person name="Liang C."/>
            <person name="Lipzen A."/>
            <person name="Lutzoni F."/>
            <person name="Magnuson J."/>
            <person name="Mondo S."/>
            <person name="Nolan M."/>
            <person name="Ohm R."/>
            <person name="Pangilinan J."/>
            <person name="Park H.-J."/>
            <person name="Ramirez L."/>
            <person name="Alfaro M."/>
            <person name="Sun H."/>
            <person name="Tritt A."/>
            <person name="Yoshinaga Y."/>
            <person name="Zwiers L.-H."/>
            <person name="Turgeon B.G."/>
            <person name="Goodwin S.B."/>
            <person name="Spatafora J.W."/>
            <person name="Crous P.W."/>
            <person name="Grigoriev I.V."/>
        </authorList>
    </citation>
    <scope>NUCLEOTIDE SEQUENCE</scope>
    <source>
        <strain evidence="3 5">CBS 781.70</strain>
    </source>
</reference>
<name>A0A6G1FTH6_9PEZI</name>
<reference evidence="5" key="2">
    <citation type="submission" date="2020-04" db="EMBL/GenBank/DDBJ databases">
        <authorList>
            <consortium name="NCBI Genome Project"/>
        </authorList>
    </citation>
    <scope>NUCLEOTIDE SEQUENCE</scope>
    <source>
        <strain evidence="5">CBS 781.70</strain>
    </source>
</reference>
<feature type="compositionally biased region" description="Polar residues" evidence="2">
    <location>
        <begin position="25"/>
        <end position="48"/>
    </location>
</feature>
<reference evidence="5" key="3">
    <citation type="submission" date="2025-04" db="UniProtKB">
        <authorList>
            <consortium name="RefSeq"/>
        </authorList>
    </citation>
    <scope>IDENTIFICATION</scope>
    <source>
        <strain evidence="5">CBS 781.70</strain>
    </source>
</reference>
<dbReference type="AlphaFoldDB" id="A0A6G1FTH6"/>
<dbReference type="InterPro" id="IPR006597">
    <property type="entry name" value="Sel1-like"/>
</dbReference>
<accession>A0A6G1FTH6</accession>
<dbReference type="OrthoDB" id="272077at2759"/>
<evidence type="ECO:0000256" key="2">
    <source>
        <dbReference type="SAM" id="MobiDB-lite"/>
    </source>
</evidence>
<evidence type="ECO:0000313" key="4">
    <source>
        <dbReference type="Proteomes" id="UP000504638"/>
    </source>
</evidence>
<proteinExistence type="predicted"/>
<dbReference type="Gene3D" id="1.25.40.10">
    <property type="entry name" value="Tetratricopeptide repeat domain"/>
    <property type="match status" value="2"/>
</dbReference>
<dbReference type="InterPro" id="IPR051726">
    <property type="entry name" value="Chitin_Synth_Reg"/>
</dbReference>
<dbReference type="RefSeq" id="XP_033530610.1">
    <property type="nucleotide sequence ID" value="XM_033675439.1"/>
</dbReference>
<dbReference type="InterPro" id="IPR011990">
    <property type="entry name" value="TPR-like_helical_dom_sf"/>
</dbReference>
<dbReference type="GeneID" id="54416009"/>
<sequence>SESYPQLQYHHHALDGPPNRADPYTMQSTRSASPASTSNSGGRSSFTELQVPRTTLARPNSAHTLGADLDPRGRKHSSHLSVGGSPSPRGFARNASATRLSTDARPVSYIDQLSYMPPAPNLDNSFLRAAVGSNASLLDSKRTLEMYRANVKKTNDPKVQHEFAKMLVQMAKDQLRHIPPTDAERRARQDLLKEAKEILTRAASRGHDESQYYLGDGFFTGLFNKDKEDWTKAYELFQSATKQGHKEAAFRAALCTEFGWGTSIDYAKAREFFRASASWGHPGAATRFGKACITGDLGLIGRQFQREGIRWLGIAARKADEQYNAGPYELGLLHEVGYGDAFYDEEYAAQLYTESAKFGHPEANLRMGRAYELGQLNCPKDAALSIHYYNGAAQAGNAEGMMGLVAWYLVGAPPTLEANDMEAYEWAKRAAERGFAKAQYLVGYFLERGIGCRSDPLEANVWYVKAADQGQEQAIERLKLIREAAAGGAHGLPETEKKKGLL</sequence>
<dbReference type="SMART" id="SM00671">
    <property type="entry name" value="SEL1"/>
    <property type="match status" value="6"/>
</dbReference>
<evidence type="ECO:0000313" key="3">
    <source>
        <dbReference type="EMBL" id="KAF1808979.1"/>
    </source>
</evidence>
<keyword evidence="1" id="KW-0677">Repeat</keyword>
<evidence type="ECO:0000256" key="1">
    <source>
        <dbReference type="ARBA" id="ARBA00022737"/>
    </source>
</evidence>
<gene>
    <name evidence="3 5" type="ORF">P152DRAFT_367037</name>
</gene>
<protein>
    <submittedName>
        <fullName evidence="3 5">HCP-like protein</fullName>
    </submittedName>
</protein>
<dbReference type="PANTHER" id="PTHR46430:SF1">
    <property type="entry name" value="CHITIN SYNTHASE REGULATOR SKT5-RELATED"/>
    <property type="match status" value="1"/>
</dbReference>
<dbReference type="Pfam" id="PF08238">
    <property type="entry name" value="Sel1"/>
    <property type="match status" value="6"/>
</dbReference>
<feature type="non-terminal residue" evidence="3">
    <location>
        <position position="1"/>
    </location>
</feature>
<keyword evidence="4" id="KW-1185">Reference proteome</keyword>
<organism evidence="3">
    <name type="scientific">Eremomyces bilateralis CBS 781.70</name>
    <dbReference type="NCBI Taxonomy" id="1392243"/>
    <lineage>
        <taxon>Eukaryota</taxon>
        <taxon>Fungi</taxon>
        <taxon>Dikarya</taxon>
        <taxon>Ascomycota</taxon>
        <taxon>Pezizomycotina</taxon>
        <taxon>Dothideomycetes</taxon>
        <taxon>Dothideomycetes incertae sedis</taxon>
        <taxon>Eremomycetales</taxon>
        <taxon>Eremomycetaceae</taxon>
        <taxon>Eremomyces</taxon>
    </lineage>
</organism>